<dbReference type="VEuPathDB" id="FungiDB:Z517_03565"/>
<dbReference type="PROSITE" id="PS50217">
    <property type="entry name" value="BZIP"/>
    <property type="match status" value="1"/>
</dbReference>
<feature type="compositionally biased region" description="Basic and acidic residues" evidence="1">
    <location>
        <begin position="129"/>
        <end position="139"/>
    </location>
</feature>
<name>A0A0D2H0A9_9EURO</name>
<dbReference type="AlphaFoldDB" id="A0A0D2H0A9"/>
<feature type="region of interest" description="Disordered" evidence="1">
    <location>
        <begin position="102"/>
        <end position="165"/>
    </location>
</feature>
<proteinExistence type="predicted"/>
<dbReference type="InterPro" id="IPR004827">
    <property type="entry name" value="bZIP"/>
</dbReference>
<keyword evidence="4" id="KW-1185">Reference proteome</keyword>
<feature type="compositionally biased region" description="Polar residues" evidence="1">
    <location>
        <begin position="145"/>
        <end position="165"/>
    </location>
</feature>
<dbReference type="EMBL" id="KN846970">
    <property type="protein sequence ID" value="KIW84315.1"/>
    <property type="molecule type" value="Genomic_DNA"/>
</dbReference>
<dbReference type="Gene3D" id="1.20.5.170">
    <property type="match status" value="1"/>
</dbReference>
<dbReference type="CDD" id="cd14688">
    <property type="entry name" value="bZIP_YAP"/>
    <property type="match status" value="1"/>
</dbReference>
<reference evidence="3 4" key="1">
    <citation type="submission" date="2015-01" db="EMBL/GenBank/DDBJ databases">
        <title>The Genome Sequence of Fonsecaea pedrosoi CBS 271.37.</title>
        <authorList>
            <consortium name="The Broad Institute Genomics Platform"/>
            <person name="Cuomo C."/>
            <person name="de Hoog S."/>
            <person name="Gorbushina A."/>
            <person name="Stielow B."/>
            <person name="Teixiera M."/>
            <person name="Abouelleil A."/>
            <person name="Chapman S.B."/>
            <person name="Priest M."/>
            <person name="Young S.K."/>
            <person name="Wortman J."/>
            <person name="Nusbaum C."/>
            <person name="Birren B."/>
        </authorList>
    </citation>
    <scope>NUCLEOTIDE SEQUENCE [LARGE SCALE GENOMIC DNA]</scope>
    <source>
        <strain evidence="3 4">CBS 271.37</strain>
    </source>
</reference>
<dbReference type="GeneID" id="25303055"/>
<dbReference type="RefSeq" id="XP_013288123.1">
    <property type="nucleotide sequence ID" value="XM_013432669.1"/>
</dbReference>
<dbReference type="SUPFAM" id="SSF57959">
    <property type="entry name" value="Leucine zipper domain"/>
    <property type="match status" value="1"/>
</dbReference>
<dbReference type="STRING" id="1442368.A0A0D2H0A9"/>
<gene>
    <name evidence="3" type="ORF">Z517_03565</name>
</gene>
<dbReference type="PANTHER" id="PTHR37012:SF2">
    <property type="entry name" value="BZIP DOMAIN-CONTAINING PROTEIN-RELATED"/>
    <property type="match status" value="1"/>
</dbReference>
<feature type="compositionally biased region" description="Polar residues" evidence="1">
    <location>
        <begin position="446"/>
        <end position="458"/>
    </location>
</feature>
<evidence type="ECO:0000256" key="1">
    <source>
        <dbReference type="SAM" id="MobiDB-lite"/>
    </source>
</evidence>
<evidence type="ECO:0000259" key="2">
    <source>
        <dbReference type="PROSITE" id="PS50217"/>
    </source>
</evidence>
<dbReference type="InterPro" id="IPR021833">
    <property type="entry name" value="DUF3425"/>
</dbReference>
<dbReference type="HOGENOM" id="CLU_038488_0_0_1"/>
<evidence type="ECO:0000313" key="4">
    <source>
        <dbReference type="Proteomes" id="UP000053029"/>
    </source>
</evidence>
<feature type="region of interest" description="Disordered" evidence="1">
    <location>
        <begin position="446"/>
        <end position="466"/>
    </location>
</feature>
<organism evidence="3 4">
    <name type="scientific">Fonsecaea pedrosoi CBS 271.37</name>
    <dbReference type="NCBI Taxonomy" id="1442368"/>
    <lineage>
        <taxon>Eukaryota</taxon>
        <taxon>Fungi</taxon>
        <taxon>Dikarya</taxon>
        <taxon>Ascomycota</taxon>
        <taxon>Pezizomycotina</taxon>
        <taxon>Eurotiomycetes</taxon>
        <taxon>Chaetothyriomycetidae</taxon>
        <taxon>Chaetothyriales</taxon>
        <taxon>Herpotrichiellaceae</taxon>
        <taxon>Fonsecaea</taxon>
    </lineage>
</organism>
<evidence type="ECO:0000313" key="3">
    <source>
        <dbReference type="EMBL" id="KIW84315.1"/>
    </source>
</evidence>
<dbReference type="GO" id="GO:0003700">
    <property type="term" value="F:DNA-binding transcription factor activity"/>
    <property type="evidence" value="ECO:0007669"/>
    <property type="project" value="InterPro"/>
</dbReference>
<accession>A0A0D2H0A9</accession>
<sequence length="569" mass="63826">MITTPKSRRRDNNKPLEEVKERRRIRNRIAQRTTRERRVAHIRDLEERLASYENDKDNSKLPELLEENAKLRKGLHAARTKLLSLATSASYAAGSIKPLLHLEESPPEGASPTPPPPSPSPALELELDSQAHSKVRPEENAAEDQASTSAVAGTVGTSKLSDSPHTCSILQENDAACPMISNTYHCGGLDLAQSSWSAPRPYNEEGSLEEFASQYFTTFSDTDILHASFQQASDTMKIPDMEMVVSQPNDGCTSDSYSDLTYLDNGLLTHGRLLMTPQSRSEGNHQSVFSAHVDCIINILRRGGVADLYTRAPRLIDTMLEGFVEECWPCMKKWFCLTDSYTTLRWVLWWQIVRTSEALNDIPETHTPTAVQTALRHPSIIDWVPFPSIRNALILSDGYDVDQVYCDTVENCVLQKEEPEIARNDYAHVKYKSVISLLQTALQSATDASNPSSNTQGAGTAEDDNIFSERPLKRTKAASSAYCQLLIDFGRWVVKLDPAFFIKYPDLYDASIVAKGPSMDPRGPKIQKPAPLTFTATNTYASLLFRDKNYRTYGMDSRIRHRQRETRFT</sequence>
<feature type="domain" description="BZIP" evidence="2">
    <location>
        <begin position="17"/>
        <end position="57"/>
    </location>
</feature>
<dbReference type="PANTHER" id="PTHR37012">
    <property type="entry name" value="B-ZIP TRANSCRIPTION FACTOR (EUROFUNG)-RELATED"/>
    <property type="match status" value="1"/>
</dbReference>
<dbReference type="SMART" id="SM00338">
    <property type="entry name" value="BRLZ"/>
    <property type="match status" value="1"/>
</dbReference>
<dbReference type="PROSITE" id="PS00036">
    <property type="entry name" value="BZIP_BASIC"/>
    <property type="match status" value="1"/>
</dbReference>
<dbReference type="OrthoDB" id="4153464at2759"/>
<dbReference type="Proteomes" id="UP000053029">
    <property type="component" value="Unassembled WGS sequence"/>
</dbReference>
<protein>
    <recommendedName>
        <fullName evidence="2">BZIP domain-containing protein</fullName>
    </recommendedName>
</protein>
<dbReference type="InterPro" id="IPR046347">
    <property type="entry name" value="bZIP_sf"/>
</dbReference>
<dbReference type="Pfam" id="PF11905">
    <property type="entry name" value="DUF3425"/>
    <property type="match status" value="1"/>
</dbReference>